<gene>
    <name evidence="1" type="ORF">RHMOL_Rhmol01G0156500</name>
</gene>
<name>A0ACC0Q4U6_RHOML</name>
<keyword evidence="2" id="KW-1185">Reference proteome</keyword>
<organism evidence="1 2">
    <name type="scientific">Rhododendron molle</name>
    <name type="common">Chinese azalea</name>
    <name type="synonym">Azalea mollis</name>
    <dbReference type="NCBI Taxonomy" id="49168"/>
    <lineage>
        <taxon>Eukaryota</taxon>
        <taxon>Viridiplantae</taxon>
        <taxon>Streptophyta</taxon>
        <taxon>Embryophyta</taxon>
        <taxon>Tracheophyta</taxon>
        <taxon>Spermatophyta</taxon>
        <taxon>Magnoliopsida</taxon>
        <taxon>eudicotyledons</taxon>
        <taxon>Gunneridae</taxon>
        <taxon>Pentapetalae</taxon>
        <taxon>asterids</taxon>
        <taxon>Ericales</taxon>
        <taxon>Ericaceae</taxon>
        <taxon>Ericoideae</taxon>
        <taxon>Rhodoreae</taxon>
        <taxon>Rhododendron</taxon>
    </lineage>
</organism>
<comment type="caution">
    <text evidence="1">The sequence shown here is derived from an EMBL/GenBank/DDBJ whole genome shotgun (WGS) entry which is preliminary data.</text>
</comment>
<accession>A0ACC0Q4U6</accession>
<reference evidence="1" key="1">
    <citation type="submission" date="2022-02" db="EMBL/GenBank/DDBJ databases">
        <title>Plant Genome Project.</title>
        <authorList>
            <person name="Zhang R.-G."/>
        </authorList>
    </citation>
    <scope>NUCLEOTIDE SEQUENCE</scope>
    <source>
        <strain evidence="1">AT1</strain>
    </source>
</reference>
<protein>
    <submittedName>
        <fullName evidence="1">Uncharacterized protein</fullName>
    </submittedName>
</protein>
<proteinExistence type="predicted"/>
<sequence length="85" mass="9505">MEKRIKWKETHRDGCMPSSRNEIRVNIDGAYDRNTGKGGVGFVMRNNQGNALRMHAIPIARAKSVEMVEAMGLRMAAEVLRSCEG</sequence>
<evidence type="ECO:0000313" key="1">
    <source>
        <dbReference type="EMBL" id="KAI8571902.1"/>
    </source>
</evidence>
<evidence type="ECO:0000313" key="2">
    <source>
        <dbReference type="Proteomes" id="UP001062846"/>
    </source>
</evidence>
<dbReference type="EMBL" id="CM046388">
    <property type="protein sequence ID" value="KAI8571902.1"/>
    <property type="molecule type" value="Genomic_DNA"/>
</dbReference>
<dbReference type="Proteomes" id="UP001062846">
    <property type="component" value="Chromosome 1"/>
</dbReference>